<evidence type="ECO:0000313" key="8">
    <source>
        <dbReference type="Proteomes" id="UP001596138"/>
    </source>
</evidence>
<gene>
    <name evidence="7" type="ORF">ACFQGU_03005</name>
</gene>
<dbReference type="RefSeq" id="WP_386763864.1">
    <property type="nucleotide sequence ID" value="NZ_JBHSTI010000002.1"/>
</dbReference>
<comment type="subcellular location">
    <subcellularLocation>
        <location evidence="1">Cell membrane</location>
        <topology evidence="1">Multi-pass membrane protein</topology>
    </subcellularLocation>
</comment>
<evidence type="ECO:0000256" key="1">
    <source>
        <dbReference type="ARBA" id="ARBA00004651"/>
    </source>
</evidence>
<keyword evidence="4 6" id="KW-1133">Transmembrane helix</keyword>
<dbReference type="InterPro" id="IPR001123">
    <property type="entry name" value="LeuE-type"/>
</dbReference>
<evidence type="ECO:0000313" key="7">
    <source>
        <dbReference type="EMBL" id="MFC6236831.1"/>
    </source>
</evidence>
<comment type="caution">
    <text evidence="7">The sequence shown here is derived from an EMBL/GenBank/DDBJ whole genome shotgun (WGS) entry which is preliminary data.</text>
</comment>
<evidence type="ECO:0000256" key="5">
    <source>
        <dbReference type="ARBA" id="ARBA00023136"/>
    </source>
</evidence>
<evidence type="ECO:0000256" key="6">
    <source>
        <dbReference type="SAM" id="Phobius"/>
    </source>
</evidence>
<organism evidence="7 8">
    <name type="scientific">Longivirga aurantiaca</name>
    <dbReference type="NCBI Taxonomy" id="1837743"/>
    <lineage>
        <taxon>Bacteria</taxon>
        <taxon>Bacillati</taxon>
        <taxon>Actinomycetota</taxon>
        <taxon>Actinomycetes</taxon>
        <taxon>Sporichthyales</taxon>
        <taxon>Sporichthyaceae</taxon>
        <taxon>Longivirga</taxon>
    </lineage>
</organism>
<dbReference type="PANTHER" id="PTHR30086:SF20">
    <property type="entry name" value="ARGININE EXPORTER PROTEIN ARGO-RELATED"/>
    <property type="match status" value="1"/>
</dbReference>
<protein>
    <submittedName>
        <fullName evidence="7">LysE family translocator</fullName>
    </submittedName>
</protein>
<evidence type="ECO:0000256" key="2">
    <source>
        <dbReference type="ARBA" id="ARBA00022475"/>
    </source>
</evidence>
<keyword evidence="8" id="KW-1185">Reference proteome</keyword>
<feature type="transmembrane region" description="Helical" evidence="6">
    <location>
        <begin position="177"/>
        <end position="198"/>
    </location>
</feature>
<dbReference type="PANTHER" id="PTHR30086">
    <property type="entry name" value="ARGININE EXPORTER PROTEIN ARGO"/>
    <property type="match status" value="1"/>
</dbReference>
<keyword evidence="3 6" id="KW-0812">Transmembrane</keyword>
<dbReference type="Pfam" id="PF01810">
    <property type="entry name" value="LysE"/>
    <property type="match status" value="1"/>
</dbReference>
<sequence>MQFVLAGLALGLGAGLAPGPLMALVITTTLAAGFRSGVRVAFSPLVTDVVVITISVLVVGALPDRATGALGVAGGLYVVWLGIEALREQVVTAVEAPPRAGRDPLLRGALMNLLSPHPWVFWLAVGGPLLVSAWSSSPAAAAGFLAAFYLLLIGSKVVLAAVVAGGRRHLDERGLRIAHQAAGALLLLTGVVLVVQFAPALLAG</sequence>
<evidence type="ECO:0000256" key="4">
    <source>
        <dbReference type="ARBA" id="ARBA00022989"/>
    </source>
</evidence>
<accession>A0ABW1SWP4</accession>
<keyword evidence="2" id="KW-1003">Cell membrane</keyword>
<keyword evidence="5 6" id="KW-0472">Membrane</keyword>
<dbReference type="Proteomes" id="UP001596138">
    <property type="component" value="Unassembled WGS sequence"/>
</dbReference>
<proteinExistence type="predicted"/>
<feature type="transmembrane region" description="Helical" evidence="6">
    <location>
        <begin position="41"/>
        <end position="62"/>
    </location>
</feature>
<name>A0ABW1SWP4_9ACTN</name>
<dbReference type="EMBL" id="JBHSTI010000002">
    <property type="protein sequence ID" value="MFC6236831.1"/>
    <property type="molecule type" value="Genomic_DNA"/>
</dbReference>
<reference evidence="8" key="1">
    <citation type="journal article" date="2019" name="Int. J. Syst. Evol. Microbiol.">
        <title>The Global Catalogue of Microorganisms (GCM) 10K type strain sequencing project: providing services to taxonomists for standard genome sequencing and annotation.</title>
        <authorList>
            <consortium name="The Broad Institute Genomics Platform"/>
            <consortium name="The Broad Institute Genome Sequencing Center for Infectious Disease"/>
            <person name="Wu L."/>
            <person name="Ma J."/>
        </authorList>
    </citation>
    <scope>NUCLEOTIDE SEQUENCE [LARGE SCALE GENOMIC DNA]</scope>
    <source>
        <strain evidence="8">CGMCC 4.7317</strain>
    </source>
</reference>
<evidence type="ECO:0000256" key="3">
    <source>
        <dbReference type="ARBA" id="ARBA00022692"/>
    </source>
</evidence>
<feature type="transmembrane region" description="Helical" evidence="6">
    <location>
        <begin position="142"/>
        <end position="165"/>
    </location>
</feature>